<protein>
    <submittedName>
        <fullName evidence="1">Uncharacterized protein</fullName>
    </submittedName>
</protein>
<keyword evidence="2" id="KW-1185">Reference proteome</keyword>
<evidence type="ECO:0000313" key="2">
    <source>
        <dbReference type="Proteomes" id="UP001488838"/>
    </source>
</evidence>
<name>A0AAW0HBN0_MYOGA</name>
<dbReference type="AlphaFoldDB" id="A0AAW0HBN0"/>
<dbReference type="EMBL" id="JBBHLL010000576">
    <property type="protein sequence ID" value="KAK7800058.1"/>
    <property type="molecule type" value="Genomic_DNA"/>
</dbReference>
<reference evidence="1 2" key="1">
    <citation type="journal article" date="2023" name="bioRxiv">
        <title>Conserved and derived expression patterns and positive selection on dental genes reveal complex evolutionary context of ever-growing rodent molars.</title>
        <authorList>
            <person name="Calamari Z.T."/>
            <person name="Song A."/>
            <person name="Cohen E."/>
            <person name="Akter M."/>
            <person name="Roy R.D."/>
            <person name="Hallikas O."/>
            <person name="Christensen M.M."/>
            <person name="Li P."/>
            <person name="Marangoni P."/>
            <person name="Jernvall J."/>
            <person name="Klein O.D."/>
        </authorList>
    </citation>
    <scope>NUCLEOTIDE SEQUENCE [LARGE SCALE GENOMIC DNA]</scope>
    <source>
        <strain evidence="1">V071</strain>
    </source>
</reference>
<sequence length="84" mass="9571">MNMITPVHLPRVYQSVFMGQLIFCAKTPVSKAVMGNSFIRGHHYFVVGRRYTESSGRKRMKNVRRDSVDGVLKDKGNVMNVIVN</sequence>
<proteinExistence type="predicted"/>
<comment type="caution">
    <text evidence="1">The sequence shown here is derived from an EMBL/GenBank/DDBJ whole genome shotgun (WGS) entry which is preliminary data.</text>
</comment>
<evidence type="ECO:0000313" key="1">
    <source>
        <dbReference type="EMBL" id="KAK7800058.1"/>
    </source>
</evidence>
<dbReference type="Proteomes" id="UP001488838">
    <property type="component" value="Unassembled WGS sequence"/>
</dbReference>
<organism evidence="1 2">
    <name type="scientific">Myodes glareolus</name>
    <name type="common">Bank vole</name>
    <name type="synonym">Clethrionomys glareolus</name>
    <dbReference type="NCBI Taxonomy" id="447135"/>
    <lineage>
        <taxon>Eukaryota</taxon>
        <taxon>Metazoa</taxon>
        <taxon>Chordata</taxon>
        <taxon>Craniata</taxon>
        <taxon>Vertebrata</taxon>
        <taxon>Euteleostomi</taxon>
        <taxon>Mammalia</taxon>
        <taxon>Eutheria</taxon>
        <taxon>Euarchontoglires</taxon>
        <taxon>Glires</taxon>
        <taxon>Rodentia</taxon>
        <taxon>Myomorpha</taxon>
        <taxon>Muroidea</taxon>
        <taxon>Cricetidae</taxon>
        <taxon>Arvicolinae</taxon>
        <taxon>Myodes</taxon>
    </lineage>
</organism>
<gene>
    <name evidence="1" type="ORF">U0070_027595</name>
</gene>
<accession>A0AAW0HBN0</accession>